<feature type="compositionally biased region" description="Low complexity" evidence="1">
    <location>
        <begin position="664"/>
        <end position="683"/>
    </location>
</feature>
<dbReference type="KEGG" id="pkz:C5L36_0A01590"/>
<evidence type="ECO:0000313" key="4">
    <source>
        <dbReference type="EMBL" id="AWU73553.1"/>
    </source>
</evidence>
<gene>
    <name evidence="4" type="ORF">C5L36_0A01590</name>
</gene>
<feature type="signal peptide" evidence="3">
    <location>
        <begin position="1"/>
        <end position="18"/>
    </location>
</feature>
<keyword evidence="2" id="KW-1133">Transmembrane helix</keyword>
<proteinExistence type="predicted"/>
<dbReference type="EMBL" id="CP028773">
    <property type="protein sequence ID" value="AWU73553.1"/>
    <property type="molecule type" value="Genomic_DNA"/>
</dbReference>
<name>A0A2U9QX14_PICKU</name>
<evidence type="ECO:0000256" key="1">
    <source>
        <dbReference type="SAM" id="MobiDB-lite"/>
    </source>
</evidence>
<keyword evidence="2" id="KW-0812">Transmembrane</keyword>
<feature type="chain" id="PRO_5015928942" evidence="3">
    <location>
        <begin position="19"/>
        <end position="819"/>
    </location>
</feature>
<organism evidence="4 5">
    <name type="scientific">Pichia kudriavzevii</name>
    <name type="common">Yeast</name>
    <name type="synonym">Issatchenkia orientalis</name>
    <dbReference type="NCBI Taxonomy" id="4909"/>
    <lineage>
        <taxon>Eukaryota</taxon>
        <taxon>Fungi</taxon>
        <taxon>Dikarya</taxon>
        <taxon>Ascomycota</taxon>
        <taxon>Saccharomycotina</taxon>
        <taxon>Pichiomycetes</taxon>
        <taxon>Pichiales</taxon>
        <taxon>Pichiaceae</taxon>
        <taxon>Pichia</taxon>
    </lineage>
</organism>
<evidence type="ECO:0000313" key="5">
    <source>
        <dbReference type="Proteomes" id="UP000249293"/>
    </source>
</evidence>
<accession>A0A2U9QX14</accession>
<feature type="transmembrane region" description="Helical" evidence="2">
    <location>
        <begin position="383"/>
        <end position="406"/>
    </location>
</feature>
<evidence type="ECO:0000256" key="3">
    <source>
        <dbReference type="SAM" id="SignalP"/>
    </source>
</evidence>
<keyword evidence="5" id="KW-1185">Reference proteome</keyword>
<sequence>MKPVVFALLFSLLQTVFTLTHQDVIYDYNGRQVYIHLHNHDRKELDTKGMSSNKIFRIPFNSKFDTGDTIANSTITSPTNELCKIVIANSTLLSFCPSSDETTLDVNKYSSDKDAWEPISLASQMSYLNDSNYLYTNTDPSGVYIFSGLLGRSVSTIMTRLDINSWNFTDATSRIQPAPFYKSTTLQINTNTQVLFGGISANNDLVSMMQIPVWQYNSWAERPCKIGTVEGLESRVNPLVLPVFSRDNPYFQNGNLTNFEVSSVLMIGGKTMDDRNAQPRIASLNVSSSLLSWEWKSLSTANGSNDTTSLYRSLDDIVAASTIYDTLIAIKVNETRKRDSSNDAHKYYIELFNATTLEPLDGVDYSHLQDIELVGSHTSKSTIIAISVIIPVLVIILVVILITWLYKRYKEKKEQELHDREVKEIVDFYQNQHKRNSQLTLTTSDSDYKSSDGSAFEYNIRVSNYQDDDNLSLSSWRKKRKQYLEERLMYKLNKPLRKTNNPLSRSLSVASNFMGTLSRKNSTQSSIATFVTAPSSVTEQQNKDSRITNSAGDDSLTSDNPFQSELYTIKSNTSDTNASLAEPPPAVPKHSTFFTLNRTNSNLHHIPEDSSINTFHSENLGFITLNQAYGSSPQHQYMKTIEKRMSYPVYASSLSSSSSYYESSFSSSASPSRSPSRSLIKSPPRSPGRSINTRTRPLSMVSIMPSINSVDSGADESFVNDTTIMETIGEAETGSIIERDNDNMEVQVLVGHKRRSKLRVVNPDDALEEEEVKSRCSSSGSSKVHSNFEVRQRVASREESIHEEIEDEKRGRGVNIEKH</sequence>
<dbReference type="GeneID" id="40381263"/>
<protein>
    <submittedName>
        <fullName evidence="4">Uncharacterized protein</fullName>
    </submittedName>
</protein>
<feature type="compositionally biased region" description="Basic and acidic residues" evidence="1">
    <location>
        <begin position="786"/>
        <end position="819"/>
    </location>
</feature>
<reference evidence="4 5" key="1">
    <citation type="submission" date="2018-06" db="EMBL/GenBank/DDBJ databases">
        <title>Population genomics shows no distinction between pathogenic Candida krusei and environmental Pichia kudriavzevii: One species, four names.</title>
        <authorList>
            <person name="Douglass A.P."/>
            <person name="Offei B."/>
            <person name="Braun-Galleani S."/>
            <person name="Coughlan A.Y."/>
            <person name="Martos A."/>
            <person name="Ortiz-Merino R.A."/>
            <person name="Byrne K.P."/>
            <person name="Wolfe K.H."/>
        </authorList>
    </citation>
    <scope>NUCLEOTIDE SEQUENCE [LARGE SCALE GENOMIC DNA]</scope>
    <source>
        <strain evidence="4 5">CBS573</strain>
    </source>
</reference>
<feature type="region of interest" description="Disordered" evidence="1">
    <location>
        <begin position="767"/>
        <end position="819"/>
    </location>
</feature>
<dbReference type="Proteomes" id="UP000249293">
    <property type="component" value="Chromosome 1"/>
</dbReference>
<feature type="compositionally biased region" description="Low complexity" evidence="1">
    <location>
        <begin position="775"/>
        <end position="785"/>
    </location>
</feature>
<dbReference type="AlphaFoldDB" id="A0A2U9QX14"/>
<feature type="compositionally biased region" description="Polar residues" evidence="1">
    <location>
        <begin position="547"/>
        <end position="561"/>
    </location>
</feature>
<keyword evidence="3" id="KW-0732">Signal</keyword>
<dbReference type="RefSeq" id="XP_029319030.1">
    <property type="nucleotide sequence ID" value="XM_029463170.1"/>
</dbReference>
<feature type="region of interest" description="Disordered" evidence="1">
    <location>
        <begin position="664"/>
        <end position="698"/>
    </location>
</feature>
<dbReference type="OrthoDB" id="3996694at2759"/>
<keyword evidence="2" id="KW-0472">Membrane</keyword>
<feature type="region of interest" description="Disordered" evidence="1">
    <location>
        <begin position="533"/>
        <end position="561"/>
    </location>
</feature>
<dbReference type="VEuPathDB" id="FungiDB:C5L36_0A01590"/>
<evidence type="ECO:0000256" key="2">
    <source>
        <dbReference type="SAM" id="Phobius"/>
    </source>
</evidence>